<feature type="chain" id="PRO_5047012423" description="DUF3221 domain-containing protein" evidence="1">
    <location>
        <begin position="26"/>
        <end position="182"/>
    </location>
</feature>
<dbReference type="Pfam" id="PF11518">
    <property type="entry name" value="DUF3221"/>
    <property type="match status" value="1"/>
</dbReference>
<sequence>MKKGKGFLIVSLIVLLMGCSLNGHTEKTDSNADTSDKASKEGLYVLSIGEQGMMVVNAIPSDFSSNGGEKEFFGAVSYHYPKASEELEVGQRVLVETDGPILESYPGQGKAKKVTVLPEYKPDKADLSESQVVRKALKELESESTSNWIAAIRNVTYDKEKDTWIVDIKQDESMYEFDIDDK</sequence>
<feature type="signal peptide" evidence="1">
    <location>
        <begin position="1"/>
        <end position="25"/>
    </location>
</feature>
<dbReference type="Proteomes" id="UP000626697">
    <property type="component" value="Unassembled WGS sequence"/>
</dbReference>
<gene>
    <name evidence="2" type="ORF">HNP81_004702</name>
</gene>
<dbReference type="EMBL" id="JACJHX010000033">
    <property type="protein sequence ID" value="MBA9029329.1"/>
    <property type="molecule type" value="Genomic_DNA"/>
</dbReference>
<keyword evidence="3" id="KW-1185">Reference proteome</keyword>
<proteinExistence type="predicted"/>
<evidence type="ECO:0008006" key="4">
    <source>
        <dbReference type="Google" id="ProtNLM"/>
    </source>
</evidence>
<organism evidence="2 3">
    <name type="scientific">Peribacillus huizhouensis</name>
    <dbReference type="NCBI Taxonomy" id="1501239"/>
    <lineage>
        <taxon>Bacteria</taxon>
        <taxon>Bacillati</taxon>
        <taxon>Bacillota</taxon>
        <taxon>Bacilli</taxon>
        <taxon>Bacillales</taxon>
        <taxon>Bacillaceae</taxon>
        <taxon>Peribacillus</taxon>
    </lineage>
</organism>
<evidence type="ECO:0000256" key="1">
    <source>
        <dbReference type="SAM" id="SignalP"/>
    </source>
</evidence>
<dbReference type="PROSITE" id="PS51257">
    <property type="entry name" value="PROKAR_LIPOPROTEIN"/>
    <property type="match status" value="1"/>
</dbReference>
<keyword evidence="1" id="KW-0732">Signal</keyword>
<name>A0ABR6CWC7_9BACI</name>
<protein>
    <recommendedName>
        <fullName evidence="4">DUF3221 domain-containing protein</fullName>
    </recommendedName>
</protein>
<evidence type="ECO:0000313" key="3">
    <source>
        <dbReference type="Proteomes" id="UP000626697"/>
    </source>
</evidence>
<reference evidence="2 3" key="1">
    <citation type="submission" date="2020-08" db="EMBL/GenBank/DDBJ databases">
        <title>Genomic Encyclopedia of Type Strains, Phase IV (KMG-IV): sequencing the most valuable type-strain genomes for metagenomic binning, comparative biology and taxonomic classification.</title>
        <authorList>
            <person name="Goeker M."/>
        </authorList>
    </citation>
    <scope>NUCLEOTIDE SEQUENCE [LARGE SCALE GENOMIC DNA]</scope>
    <source>
        <strain evidence="2 3">DSM 105481</strain>
    </source>
</reference>
<comment type="caution">
    <text evidence="2">The sequence shown here is derived from an EMBL/GenBank/DDBJ whole genome shotgun (WGS) entry which is preliminary data.</text>
</comment>
<accession>A0ABR6CWC7</accession>
<dbReference type="RefSeq" id="WP_182504094.1">
    <property type="nucleotide sequence ID" value="NZ_JACJHX010000033.1"/>
</dbReference>
<evidence type="ECO:0000313" key="2">
    <source>
        <dbReference type="EMBL" id="MBA9029329.1"/>
    </source>
</evidence>
<dbReference type="InterPro" id="IPR021598">
    <property type="entry name" value="DUF3221"/>
</dbReference>